<dbReference type="SUPFAM" id="SSF53474">
    <property type="entry name" value="alpha/beta-Hydrolases"/>
    <property type="match status" value="1"/>
</dbReference>
<keyword evidence="1" id="KW-0812">Transmembrane</keyword>
<reference evidence="3" key="2">
    <citation type="submission" date="2021-04" db="EMBL/GenBank/DDBJ databases">
        <authorList>
            <person name="Gilroy R."/>
        </authorList>
    </citation>
    <scope>NUCLEOTIDE SEQUENCE</scope>
    <source>
        <strain evidence="3">B5-657</strain>
    </source>
</reference>
<accession>A0A9E2KBQ4</accession>
<feature type="domain" description="Alpha/beta hydrolase fold-5" evidence="2">
    <location>
        <begin position="66"/>
        <end position="227"/>
    </location>
</feature>
<dbReference type="EMBL" id="JAHLFQ010000086">
    <property type="protein sequence ID" value="MBU3803925.1"/>
    <property type="molecule type" value="Genomic_DNA"/>
</dbReference>
<dbReference type="Gene3D" id="3.40.50.1820">
    <property type="entry name" value="alpha/beta hydrolase"/>
    <property type="match status" value="1"/>
</dbReference>
<dbReference type="InterPro" id="IPR029059">
    <property type="entry name" value="AB_hydrolase_5"/>
</dbReference>
<protein>
    <submittedName>
        <fullName evidence="3">Alpha/beta hydrolase</fullName>
    </submittedName>
</protein>
<reference evidence="3" key="1">
    <citation type="journal article" date="2021" name="PeerJ">
        <title>Extensive microbial diversity within the chicken gut microbiome revealed by metagenomics and culture.</title>
        <authorList>
            <person name="Gilroy R."/>
            <person name="Ravi A."/>
            <person name="Getino M."/>
            <person name="Pursley I."/>
            <person name="Horton D.L."/>
            <person name="Alikhan N.F."/>
            <person name="Baker D."/>
            <person name="Gharbi K."/>
            <person name="Hall N."/>
            <person name="Watson M."/>
            <person name="Adriaenssens E.M."/>
            <person name="Foster-Nyarko E."/>
            <person name="Jarju S."/>
            <person name="Secka A."/>
            <person name="Antonio M."/>
            <person name="Oren A."/>
            <person name="Chaudhuri R.R."/>
            <person name="La Ragione R."/>
            <person name="Hildebrand F."/>
            <person name="Pallen M.J."/>
        </authorList>
    </citation>
    <scope>NUCLEOTIDE SEQUENCE</scope>
    <source>
        <strain evidence="3">B5-657</strain>
    </source>
</reference>
<keyword evidence="1" id="KW-0472">Membrane</keyword>
<keyword evidence="1" id="KW-1133">Transmembrane helix</keyword>
<dbReference type="AlphaFoldDB" id="A0A9E2KBQ4"/>
<name>A0A9E2KBQ4_9FIRM</name>
<gene>
    <name evidence="3" type="ORF">H9872_04115</name>
</gene>
<dbReference type="GO" id="GO:0016787">
    <property type="term" value="F:hydrolase activity"/>
    <property type="evidence" value="ECO:0007669"/>
    <property type="project" value="UniProtKB-KW"/>
</dbReference>
<keyword evidence="3" id="KW-0378">Hydrolase</keyword>
<dbReference type="Pfam" id="PF12695">
    <property type="entry name" value="Abhydrolase_5"/>
    <property type="match status" value="1"/>
</dbReference>
<dbReference type="Proteomes" id="UP000824229">
    <property type="component" value="Unassembled WGS sequence"/>
</dbReference>
<sequence length="239" mass="26489">MKKKKVLFISIFTLFLILIIGCSLYVSSYYPANDMALEALSHSSTNIRHLSDDTLIFEPESPNTGFIFYPGGKVEYTAYAPLLRTLAENGILCILVKMPFNLAVLDINAADELLDLYPEIENWYIGGHSLGGSMAASYLENHVEDYKGLVLLASYSTVPLNTTNLKVISIYGSNDQVLNAEKYQANRTNLPDDFIEYVIEGGSHAYFGAYGLQKGDGIATLSNTQQIECTANFLLEHMQ</sequence>
<dbReference type="InterPro" id="IPR029058">
    <property type="entry name" value="AB_hydrolase_fold"/>
</dbReference>
<evidence type="ECO:0000256" key="1">
    <source>
        <dbReference type="SAM" id="Phobius"/>
    </source>
</evidence>
<feature type="transmembrane region" description="Helical" evidence="1">
    <location>
        <begin position="7"/>
        <end position="26"/>
    </location>
</feature>
<dbReference type="PROSITE" id="PS51257">
    <property type="entry name" value="PROKAR_LIPOPROTEIN"/>
    <property type="match status" value="1"/>
</dbReference>
<evidence type="ECO:0000313" key="4">
    <source>
        <dbReference type="Proteomes" id="UP000824229"/>
    </source>
</evidence>
<organism evidence="3 4">
    <name type="scientific">Candidatus Cellulosilyticum pullistercoris</name>
    <dbReference type="NCBI Taxonomy" id="2838521"/>
    <lineage>
        <taxon>Bacteria</taxon>
        <taxon>Bacillati</taxon>
        <taxon>Bacillota</taxon>
        <taxon>Clostridia</taxon>
        <taxon>Lachnospirales</taxon>
        <taxon>Cellulosilyticaceae</taxon>
        <taxon>Cellulosilyticum</taxon>
    </lineage>
</organism>
<evidence type="ECO:0000313" key="3">
    <source>
        <dbReference type="EMBL" id="MBU3803925.1"/>
    </source>
</evidence>
<proteinExistence type="predicted"/>
<evidence type="ECO:0000259" key="2">
    <source>
        <dbReference type="Pfam" id="PF12695"/>
    </source>
</evidence>
<comment type="caution">
    <text evidence="3">The sequence shown here is derived from an EMBL/GenBank/DDBJ whole genome shotgun (WGS) entry which is preliminary data.</text>
</comment>